<accession>A0A1U7GWC9</accession>
<gene>
    <name evidence="1" type="ORF">NIES592_17100</name>
</gene>
<dbReference type="InterPro" id="IPR021809">
    <property type="entry name" value="DUF3386"/>
</dbReference>
<dbReference type="AlphaFoldDB" id="A0A1U7GWC9"/>
<reference evidence="1 2" key="1">
    <citation type="submission" date="2016-11" db="EMBL/GenBank/DDBJ databases">
        <title>Draft Genome Sequences of Nine Cyanobacterial Strains from Diverse Habitats.</title>
        <authorList>
            <person name="Zhu T."/>
            <person name="Hou S."/>
            <person name="Lu X."/>
            <person name="Hess W.R."/>
        </authorList>
    </citation>
    <scope>NUCLEOTIDE SEQUENCE [LARGE SCALE GENOMIC DNA]</scope>
    <source>
        <strain evidence="1 2">NIES-592</strain>
    </source>
</reference>
<protein>
    <recommendedName>
        <fullName evidence="3">DUF3386 domain-containing protein</fullName>
    </recommendedName>
</protein>
<dbReference type="OrthoDB" id="447919at2"/>
<dbReference type="Proteomes" id="UP000186391">
    <property type="component" value="Unassembled WGS sequence"/>
</dbReference>
<comment type="caution">
    <text evidence="1">The sequence shown here is derived from an EMBL/GenBank/DDBJ whole genome shotgun (WGS) entry which is preliminary data.</text>
</comment>
<proteinExistence type="predicted"/>
<dbReference type="RefSeq" id="WP_073556391.1">
    <property type="nucleotide sequence ID" value="NZ_MRCA01000010.1"/>
</dbReference>
<name>A0A1U7GWC9_9CYAN</name>
<sequence length="218" mass="24872">MTATQVSAQELFRAAYENRYTWDHNFPGYTADITYKQDEQVFTGKIRVNANLKAEVFEVEDEQAKQAINHQAWEIAVHRIRRSFEETHGANTFSYGDTDETGAVEIIVGGKSTGDKYKVRNNIVSLVHRHIHGVVVTINTFSVHDTGEGYLSHTYDSVYHDPQTGEQKGGRSEFEDQYEKVGNYFILNRRFISTDTKNQPSVQEFIFSNIQLLEPVAA</sequence>
<organism evidence="1 2">
    <name type="scientific">Fischerella major NIES-592</name>
    <dbReference type="NCBI Taxonomy" id="210994"/>
    <lineage>
        <taxon>Bacteria</taxon>
        <taxon>Bacillati</taxon>
        <taxon>Cyanobacteriota</taxon>
        <taxon>Cyanophyceae</taxon>
        <taxon>Nostocales</taxon>
        <taxon>Hapalosiphonaceae</taxon>
        <taxon>Fischerella</taxon>
    </lineage>
</organism>
<keyword evidence="2" id="KW-1185">Reference proteome</keyword>
<dbReference type="Pfam" id="PF11866">
    <property type="entry name" value="DUF3386"/>
    <property type="match status" value="1"/>
</dbReference>
<evidence type="ECO:0000313" key="2">
    <source>
        <dbReference type="Proteomes" id="UP000186391"/>
    </source>
</evidence>
<evidence type="ECO:0000313" key="1">
    <source>
        <dbReference type="EMBL" id="OKH12564.1"/>
    </source>
</evidence>
<evidence type="ECO:0008006" key="3">
    <source>
        <dbReference type="Google" id="ProtNLM"/>
    </source>
</evidence>
<dbReference type="EMBL" id="MRCA01000010">
    <property type="protein sequence ID" value="OKH12564.1"/>
    <property type="molecule type" value="Genomic_DNA"/>
</dbReference>